<keyword evidence="2" id="KW-1185">Reference proteome</keyword>
<organism evidence="1 2">
    <name type="scientific">Chaetoceros tenuissimus</name>
    <dbReference type="NCBI Taxonomy" id="426638"/>
    <lineage>
        <taxon>Eukaryota</taxon>
        <taxon>Sar</taxon>
        <taxon>Stramenopiles</taxon>
        <taxon>Ochrophyta</taxon>
        <taxon>Bacillariophyta</taxon>
        <taxon>Coscinodiscophyceae</taxon>
        <taxon>Chaetocerotophycidae</taxon>
        <taxon>Chaetocerotales</taxon>
        <taxon>Chaetocerotaceae</taxon>
        <taxon>Chaetoceros</taxon>
    </lineage>
</organism>
<dbReference type="AlphaFoldDB" id="A0AAD3H4E4"/>
<sequence length="150" mass="17317">MIIKDEDFKKLLQDGVTLKLAWMRDGAGLFFRLYGLSLDGHLEISESEKALLKDCYETILASLRTVKSQGHYYGALYTQVMVPFVCAYRSGQEIDNLKNIVKTVGNVVVDLYLEQVVFYPHLKWKIPQRIEKCMGWHIQRSDLEGILCKQ</sequence>
<evidence type="ECO:0000313" key="1">
    <source>
        <dbReference type="EMBL" id="GFH49519.1"/>
    </source>
</evidence>
<dbReference type="EMBL" id="BLLK01000038">
    <property type="protein sequence ID" value="GFH49519.1"/>
    <property type="molecule type" value="Genomic_DNA"/>
</dbReference>
<protein>
    <submittedName>
        <fullName evidence="1">Uncharacterized protein</fullName>
    </submittedName>
</protein>
<proteinExistence type="predicted"/>
<dbReference type="Proteomes" id="UP001054902">
    <property type="component" value="Unassembled WGS sequence"/>
</dbReference>
<reference evidence="1 2" key="1">
    <citation type="journal article" date="2021" name="Sci. Rep.">
        <title>The genome of the diatom Chaetoceros tenuissimus carries an ancient integrated fragment of an extant virus.</title>
        <authorList>
            <person name="Hongo Y."/>
            <person name="Kimura K."/>
            <person name="Takaki Y."/>
            <person name="Yoshida Y."/>
            <person name="Baba S."/>
            <person name="Kobayashi G."/>
            <person name="Nagasaki K."/>
            <person name="Hano T."/>
            <person name="Tomaru Y."/>
        </authorList>
    </citation>
    <scope>NUCLEOTIDE SEQUENCE [LARGE SCALE GENOMIC DNA]</scope>
    <source>
        <strain evidence="1 2">NIES-3715</strain>
    </source>
</reference>
<evidence type="ECO:0000313" key="2">
    <source>
        <dbReference type="Proteomes" id="UP001054902"/>
    </source>
</evidence>
<name>A0AAD3H4E4_9STRA</name>
<gene>
    <name evidence="1" type="ORF">CTEN210_05995</name>
</gene>
<comment type="caution">
    <text evidence="1">The sequence shown here is derived from an EMBL/GenBank/DDBJ whole genome shotgun (WGS) entry which is preliminary data.</text>
</comment>
<accession>A0AAD3H4E4</accession>